<protein>
    <submittedName>
        <fullName evidence="2">Adenosylcobinamide amidohydrolase</fullName>
    </submittedName>
</protein>
<keyword evidence="3" id="KW-1185">Reference proteome</keyword>
<gene>
    <name evidence="2" type="ORF">KDK67_08605</name>
</gene>
<dbReference type="Proteomes" id="UP001056766">
    <property type="component" value="Unassembled WGS sequence"/>
</dbReference>
<organism evidence="2 3">
    <name type="scientific">Methanococcoides seepicolus</name>
    <dbReference type="NCBI Taxonomy" id="2828780"/>
    <lineage>
        <taxon>Archaea</taxon>
        <taxon>Methanobacteriati</taxon>
        <taxon>Methanobacteriota</taxon>
        <taxon>Stenosarchaea group</taxon>
        <taxon>Methanomicrobia</taxon>
        <taxon>Methanosarcinales</taxon>
        <taxon>Methanosarcinaceae</taxon>
        <taxon>Methanococcoides</taxon>
    </lineage>
</organism>
<dbReference type="Pfam" id="PF01955">
    <property type="entry name" value="CbiZ"/>
    <property type="match status" value="1"/>
</dbReference>
<sequence length="398" mass="43375">MADKTDIKTESSRTGTIDINPNTENERKILFETSNGERVYLQDTSIVVTFPGKRRTLTTSWINGGCQEDLESIFNHKVPTKGRTSHELEGGSVPEYLKIAASRLGLDHSRTSGLLTAANMRNAVIKTRSFRSLEVTAVVTGGIEVNGGRAGDPASYYQEDERYEPVGGTINVMLLIGANMPPYALTRVLMTATEAKTAALQQLMASSLYSNGVATGSGTDMIAVVVDSTSSMTLTDAGKHSKLGEMIGRCVLEGVQEAVARQSELTPLTQRDMLVRLDRFGVDESNYWKVASAMDGDNKKSRFVKGLREISCNPALVGYVSSVLHIIDEITWGLIPETAGRNAALAMMRELPHLLGAQEDVPVDLLLSERESIIDNWISITAWIVKNGKCPNIHGDRQ</sequence>
<dbReference type="InterPro" id="IPR002808">
    <property type="entry name" value="AdoCbi_amidolase"/>
</dbReference>
<dbReference type="RefSeq" id="WP_250868392.1">
    <property type="nucleotide sequence ID" value="NZ_JAGSOI010000032.1"/>
</dbReference>
<name>A0A9E4ZH24_9EURY</name>
<proteinExistence type="predicted"/>
<comment type="caution">
    <text evidence="2">The sequence shown here is derived from an EMBL/GenBank/DDBJ whole genome shotgun (WGS) entry which is preliminary data.</text>
</comment>
<evidence type="ECO:0000313" key="3">
    <source>
        <dbReference type="Proteomes" id="UP001056766"/>
    </source>
</evidence>
<dbReference type="PANTHER" id="PTHR35336:SF5">
    <property type="entry name" value="ADENOSYLCOBINAMIDE AMIDOHYDROLASE"/>
    <property type="match status" value="1"/>
</dbReference>
<feature type="compositionally biased region" description="Basic and acidic residues" evidence="1">
    <location>
        <begin position="1"/>
        <end position="11"/>
    </location>
</feature>
<dbReference type="InterPro" id="IPR052209">
    <property type="entry name" value="CbiZ"/>
</dbReference>
<evidence type="ECO:0000256" key="1">
    <source>
        <dbReference type="SAM" id="MobiDB-lite"/>
    </source>
</evidence>
<accession>A0A9E4ZH24</accession>
<reference evidence="2" key="1">
    <citation type="journal article" date="2021" name="mSystems">
        <title>Bacteria and Archaea Synergistically Convert Glycine Betaine to Biogenic Methane in the Formosa Cold Seep of the South China Sea.</title>
        <authorList>
            <person name="Li L."/>
            <person name="Zhang W."/>
            <person name="Zhang S."/>
            <person name="Song L."/>
            <person name="Sun Q."/>
            <person name="Zhang H."/>
            <person name="Xiang H."/>
            <person name="Dong X."/>
        </authorList>
    </citation>
    <scope>NUCLEOTIDE SEQUENCE</scope>
    <source>
        <strain evidence="2">LLY</strain>
    </source>
</reference>
<feature type="region of interest" description="Disordered" evidence="1">
    <location>
        <begin position="1"/>
        <end position="21"/>
    </location>
</feature>
<dbReference type="PANTHER" id="PTHR35336">
    <property type="entry name" value="ADENOSYLCOBINAMIDE AMIDOHYDROLASE"/>
    <property type="match status" value="1"/>
</dbReference>
<feature type="compositionally biased region" description="Polar residues" evidence="1">
    <location>
        <begin position="12"/>
        <end position="21"/>
    </location>
</feature>
<reference evidence="2" key="2">
    <citation type="submission" date="2021-04" db="EMBL/GenBank/DDBJ databases">
        <authorList>
            <person name="Dong X."/>
        </authorList>
    </citation>
    <scope>NUCLEOTIDE SEQUENCE</scope>
    <source>
        <strain evidence="2">LLY</strain>
    </source>
</reference>
<dbReference type="EMBL" id="JAGSOI010000032">
    <property type="protein sequence ID" value="MCM1987044.1"/>
    <property type="molecule type" value="Genomic_DNA"/>
</dbReference>
<evidence type="ECO:0000313" key="2">
    <source>
        <dbReference type="EMBL" id="MCM1987044.1"/>
    </source>
</evidence>
<dbReference type="AlphaFoldDB" id="A0A9E4ZH24"/>